<feature type="domain" description="Penicillin-binding protein transpeptidase" evidence="7">
    <location>
        <begin position="411"/>
        <end position="738"/>
    </location>
</feature>
<dbReference type="EC" id="3.5.2.6" evidence="3"/>
<dbReference type="Pfam" id="PF00905">
    <property type="entry name" value="Transpeptidase"/>
    <property type="match status" value="1"/>
</dbReference>
<keyword evidence="4" id="KW-0732">Signal</keyword>
<organism evidence="8 9">
    <name type="scientific">Natronomicrosphaera hydrolytica</name>
    <dbReference type="NCBI Taxonomy" id="3242702"/>
    <lineage>
        <taxon>Bacteria</taxon>
        <taxon>Pseudomonadati</taxon>
        <taxon>Planctomycetota</taxon>
        <taxon>Phycisphaerae</taxon>
        <taxon>Phycisphaerales</taxon>
        <taxon>Phycisphaeraceae</taxon>
        <taxon>Natronomicrosphaera</taxon>
    </lineage>
</organism>
<dbReference type="RefSeq" id="WP_425344118.1">
    <property type="nucleotide sequence ID" value="NZ_JBGUBD010000002.1"/>
</dbReference>
<gene>
    <name evidence="8" type="ORF">ACERK3_02670</name>
</gene>
<dbReference type="InterPro" id="IPR012338">
    <property type="entry name" value="Beta-lactam/transpept-like"/>
</dbReference>
<evidence type="ECO:0000313" key="8">
    <source>
        <dbReference type="EMBL" id="MFA9477191.1"/>
    </source>
</evidence>
<dbReference type="PANTHER" id="PTHR30627">
    <property type="entry name" value="PEPTIDOGLYCAN D,D-TRANSPEPTIDASE"/>
    <property type="match status" value="1"/>
</dbReference>
<evidence type="ECO:0000259" key="7">
    <source>
        <dbReference type="Pfam" id="PF00905"/>
    </source>
</evidence>
<dbReference type="SUPFAM" id="SSF56519">
    <property type="entry name" value="Penicillin binding protein dimerisation domain"/>
    <property type="match status" value="1"/>
</dbReference>
<dbReference type="PANTHER" id="PTHR30627:SF6">
    <property type="entry name" value="BETA-LACTAMASE YBXI-RELATED"/>
    <property type="match status" value="1"/>
</dbReference>
<evidence type="ECO:0000256" key="1">
    <source>
        <dbReference type="ARBA" id="ARBA00001526"/>
    </source>
</evidence>
<dbReference type="InterPro" id="IPR036138">
    <property type="entry name" value="PBP_dimer_sf"/>
</dbReference>
<evidence type="ECO:0000256" key="2">
    <source>
        <dbReference type="ARBA" id="ARBA00007898"/>
    </source>
</evidence>
<dbReference type="Proteomes" id="UP001575105">
    <property type="component" value="Unassembled WGS sequence"/>
</dbReference>
<accession>A0ABV4U332</accession>
<evidence type="ECO:0000256" key="4">
    <source>
        <dbReference type="ARBA" id="ARBA00022729"/>
    </source>
</evidence>
<proteinExistence type="inferred from homology"/>
<comment type="similarity">
    <text evidence="2">Belongs to the class-D beta-lactamase family.</text>
</comment>
<name>A0ABV4U332_9BACT</name>
<sequence length="747" mass="84057">MRRLLRNYIPSMFHRRLLLLVVVAVAVVITLTVQTARLTVGEEHQRARAAVQSALEQTQFIPTVRGRVLDRYGRVLAEDESAYDVAVSYTVIVGDWPYHAGLRAARQANRRQWAEMGPSEREALGREYQRQFEEQVDMLWQTLAGLSDVDRAELEERKDGIRRRVQREASYLWARWHEQKRAELGEDVPFSEAVQPIRAQRQAHPLLFDVSPHVRGVVESFMAEAGRDPALQVWGQVEVRRPNHRRYPMESITVEYDRSTLPQDLAEETTVQMTVEGVGVHLLGAMRPAWREDFARRPMFNTDAYGRRQMDLGGYRDGDRMGSFGIERSMEDILRGLRGRATRRRDTGHEQRIEPEPGRDVRMTIDIQLQARVQGLLSPEYGLLRVHEWHGVEDVDRVEGQPRIGDPLNATAVVLEVHSGEVLAAVGTPGFTRDQLLNDPQSVWNDGVEYRWVNRPIARPYMPGSTLKTMILAAAYTEGLITPQQTIDCEFGPGQNNRFLRCWVHSFGRGHGPMNGAQSLQHSCNVYFYRMGDRLGTQGTYDWLSRFGVGQRTGAGIVEEVTGSLRSAEDMRYSDHVFLGIGQGPVAWTVLQSAAAYAALGRDGEYIRPTFIADPSDARPDQRPVSLGIARPYLRSILDGLERAASERGGTVYLLPDNERIFNVEGVRILAKSGTAQTQPSRLEDPDGNISHRRGNHAWTIALVQPEGDTYPTHVVSVVVEHGGSGGRVAGPVVNQIVHALRTEGYF</sequence>
<reference evidence="8 9" key="1">
    <citation type="submission" date="2024-08" db="EMBL/GenBank/DDBJ databases">
        <title>Whole-genome sequencing of halo(alkali)philic microorganisms from hypersaline lakes.</title>
        <authorList>
            <person name="Sorokin D.Y."/>
            <person name="Merkel A.Y."/>
            <person name="Messina E."/>
            <person name="Yakimov M."/>
        </authorList>
    </citation>
    <scope>NUCLEOTIDE SEQUENCE [LARGE SCALE GENOMIC DNA]</scope>
    <source>
        <strain evidence="8 9">AB-hyl4</strain>
    </source>
</reference>
<keyword evidence="6" id="KW-0046">Antibiotic resistance</keyword>
<evidence type="ECO:0000256" key="5">
    <source>
        <dbReference type="ARBA" id="ARBA00022801"/>
    </source>
</evidence>
<evidence type="ECO:0000256" key="6">
    <source>
        <dbReference type="ARBA" id="ARBA00023251"/>
    </source>
</evidence>
<dbReference type="InterPro" id="IPR050515">
    <property type="entry name" value="Beta-lactam/transpept"/>
</dbReference>
<dbReference type="EMBL" id="JBGUBD010000002">
    <property type="protein sequence ID" value="MFA9477191.1"/>
    <property type="molecule type" value="Genomic_DNA"/>
</dbReference>
<dbReference type="SUPFAM" id="SSF56601">
    <property type="entry name" value="beta-lactamase/transpeptidase-like"/>
    <property type="match status" value="1"/>
</dbReference>
<keyword evidence="9" id="KW-1185">Reference proteome</keyword>
<comment type="caution">
    <text evidence="8">The sequence shown here is derived from an EMBL/GenBank/DDBJ whole genome shotgun (WGS) entry which is preliminary data.</text>
</comment>
<protein>
    <recommendedName>
        <fullName evidence="3">beta-lactamase</fullName>
        <ecNumber evidence="3">3.5.2.6</ecNumber>
    </recommendedName>
</protein>
<evidence type="ECO:0000256" key="3">
    <source>
        <dbReference type="ARBA" id="ARBA00012865"/>
    </source>
</evidence>
<keyword evidence="5" id="KW-0378">Hydrolase</keyword>
<evidence type="ECO:0000313" key="9">
    <source>
        <dbReference type="Proteomes" id="UP001575105"/>
    </source>
</evidence>
<dbReference type="Gene3D" id="3.90.1310.10">
    <property type="entry name" value="Penicillin-binding protein 2a (Domain 2)"/>
    <property type="match status" value="1"/>
</dbReference>
<dbReference type="Gene3D" id="3.40.710.10">
    <property type="entry name" value="DD-peptidase/beta-lactamase superfamily"/>
    <property type="match status" value="1"/>
</dbReference>
<dbReference type="InterPro" id="IPR001460">
    <property type="entry name" value="PCN-bd_Tpept"/>
</dbReference>
<comment type="catalytic activity">
    <reaction evidence="1">
        <text>a beta-lactam + H2O = a substituted beta-amino acid</text>
        <dbReference type="Rhea" id="RHEA:20401"/>
        <dbReference type="ChEBI" id="CHEBI:15377"/>
        <dbReference type="ChEBI" id="CHEBI:35627"/>
        <dbReference type="ChEBI" id="CHEBI:140347"/>
        <dbReference type="EC" id="3.5.2.6"/>
    </reaction>
</comment>